<dbReference type="GeneID" id="69968502"/>
<dbReference type="RefSeq" id="WP_036003155.1">
    <property type="nucleotide sequence ID" value="NZ_CP012746.1"/>
</dbReference>
<dbReference type="EMBL" id="CP012746">
    <property type="protein sequence ID" value="ALL64316.1"/>
    <property type="molecule type" value="Genomic_DNA"/>
</dbReference>
<organism evidence="1 2">
    <name type="scientific">Paraburkholderia caribensis MBA4</name>
    <dbReference type="NCBI Taxonomy" id="1323664"/>
    <lineage>
        <taxon>Bacteria</taxon>
        <taxon>Pseudomonadati</taxon>
        <taxon>Pseudomonadota</taxon>
        <taxon>Betaproteobacteria</taxon>
        <taxon>Burkholderiales</taxon>
        <taxon>Burkholderiaceae</taxon>
        <taxon>Paraburkholderia</taxon>
    </lineage>
</organism>
<protein>
    <submittedName>
        <fullName evidence="1">Uncharacterized protein</fullName>
    </submittedName>
</protein>
<dbReference type="AlphaFoldDB" id="A0A0P0R802"/>
<gene>
    <name evidence="1" type="ORF">K788_0007802</name>
</gene>
<accession>A0A0P0R802</accession>
<evidence type="ECO:0000313" key="1">
    <source>
        <dbReference type="EMBL" id="ALL64316.1"/>
    </source>
</evidence>
<sequence>MMTNAIHAVRQFQPFLEYLREGKQGRSASMHVEKADLMTIEPSSHVVISREGRQRLAAERQTAQPFDWEI</sequence>
<dbReference type="Proteomes" id="UP000019146">
    <property type="component" value="Chromosome 1"/>
</dbReference>
<reference evidence="1 2" key="1">
    <citation type="journal article" date="2014" name="Genome Announc.">
        <title>Draft Genome Sequence of the Haloacid-Degrading Burkholderia caribensis Strain MBA4.</title>
        <authorList>
            <person name="Pan Y."/>
            <person name="Kong K.F."/>
            <person name="Tsang J.S."/>
        </authorList>
    </citation>
    <scope>NUCLEOTIDE SEQUENCE [LARGE SCALE GENOMIC DNA]</scope>
    <source>
        <strain evidence="1 2">MBA4</strain>
    </source>
</reference>
<evidence type="ECO:0000313" key="2">
    <source>
        <dbReference type="Proteomes" id="UP000019146"/>
    </source>
</evidence>
<name>A0A0P0R802_9BURK</name>
<dbReference type="KEGG" id="bcai:K788_0007802"/>
<proteinExistence type="predicted"/>